<reference evidence="1 2" key="1">
    <citation type="submission" date="2016-10" db="EMBL/GenBank/DDBJ databases">
        <authorList>
            <person name="de Groot N.N."/>
        </authorList>
    </citation>
    <scope>NUCLEOTIDE SEQUENCE [LARGE SCALE GENOMIC DNA]</scope>
    <source>
        <strain evidence="1 2">CGMCC 4.6945</strain>
    </source>
</reference>
<dbReference type="STRING" id="988821.SAMN05421867_1132"/>
<name>A0A1I0ZYN4_9CELL</name>
<evidence type="ECO:0000313" key="1">
    <source>
        <dbReference type="EMBL" id="SFB29408.1"/>
    </source>
</evidence>
<proteinExistence type="predicted"/>
<evidence type="ECO:0000313" key="2">
    <source>
        <dbReference type="Proteomes" id="UP000199012"/>
    </source>
</evidence>
<keyword evidence="2" id="KW-1185">Reference proteome</keyword>
<sequence>MLDQDTAARRHRQLADLPRQAALAAEAASAVLVVAGGATGLDAAHLWGPVHAAGSGLLDTAEDVLHGRATGPLRPDVVVAAVRVDGLVTAVLAAATPRRGFTPAQREAVLAAARAAHDHLVALRPAARVRVAG</sequence>
<gene>
    <name evidence="1" type="ORF">SAMN05421867_1132</name>
</gene>
<dbReference type="RefSeq" id="WP_090033855.1">
    <property type="nucleotide sequence ID" value="NZ_BONM01000036.1"/>
</dbReference>
<dbReference type="EMBL" id="FOKA01000013">
    <property type="protein sequence ID" value="SFB29408.1"/>
    <property type="molecule type" value="Genomic_DNA"/>
</dbReference>
<protein>
    <submittedName>
        <fullName evidence="1">Uncharacterized protein</fullName>
    </submittedName>
</protein>
<organism evidence="1 2">
    <name type="scientific">Cellulomonas marina</name>
    <dbReference type="NCBI Taxonomy" id="988821"/>
    <lineage>
        <taxon>Bacteria</taxon>
        <taxon>Bacillati</taxon>
        <taxon>Actinomycetota</taxon>
        <taxon>Actinomycetes</taxon>
        <taxon>Micrococcales</taxon>
        <taxon>Cellulomonadaceae</taxon>
        <taxon>Cellulomonas</taxon>
    </lineage>
</organism>
<dbReference type="Proteomes" id="UP000199012">
    <property type="component" value="Unassembled WGS sequence"/>
</dbReference>
<accession>A0A1I0ZYN4</accession>
<dbReference type="AlphaFoldDB" id="A0A1I0ZYN4"/>